<dbReference type="PROSITE" id="PS51257">
    <property type="entry name" value="PROKAR_LIPOPROTEIN"/>
    <property type="match status" value="1"/>
</dbReference>
<keyword evidence="4" id="KW-1185">Reference proteome</keyword>
<feature type="signal peptide" evidence="1">
    <location>
        <begin position="1"/>
        <end position="31"/>
    </location>
</feature>
<dbReference type="InterPro" id="IPR011047">
    <property type="entry name" value="Quinoprotein_ADH-like_sf"/>
</dbReference>
<dbReference type="Pfam" id="PF13360">
    <property type="entry name" value="PQQ_2"/>
    <property type="match status" value="1"/>
</dbReference>
<evidence type="ECO:0000313" key="3">
    <source>
        <dbReference type="EMBL" id="MFC6760369.1"/>
    </source>
</evidence>
<proteinExistence type="predicted"/>
<dbReference type="InterPro" id="IPR018391">
    <property type="entry name" value="PQQ_b-propeller_rpt"/>
</dbReference>
<comment type="caution">
    <text evidence="3">The sequence shown here is derived from an EMBL/GenBank/DDBJ whole genome shotgun (WGS) entry which is preliminary data.</text>
</comment>
<name>A0ABW2B3R9_9RHOB</name>
<dbReference type="Gene3D" id="2.130.10.10">
    <property type="entry name" value="YVTN repeat-like/Quinoprotein amine dehydrogenase"/>
    <property type="match status" value="1"/>
</dbReference>
<feature type="domain" description="Pyrrolo-quinoline quinone repeat" evidence="2">
    <location>
        <begin position="136"/>
        <end position="371"/>
    </location>
</feature>
<dbReference type="SUPFAM" id="SSF50998">
    <property type="entry name" value="Quinoprotein alcohol dehydrogenase-like"/>
    <property type="match status" value="1"/>
</dbReference>
<evidence type="ECO:0000256" key="1">
    <source>
        <dbReference type="SAM" id="SignalP"/>
    </source>
</evidence>
<accession>A0ABW2B3R9</accession>
<dbReference type="InterPro" id="IPR015943">
    <property type="entry name" value="WD40/YVTN_repeat-like_dom_sf"/>
</dbReference>
<sequence length="504" mass="53014">MGRTMMQKQNHGRARMVGGALTALLLLTACAEEQVYLPGKREPVRSILQDPELAAPLEGEEKGPNTSRAIALGGTSNNASWSHGIGTPQYRTTHPALRATVQPIWSVDIGAGDSRKQRITADPVVAGGRIFTLDADARVTAVSTSGETLWTRDLTPVTDRAGQGTGGGLAVDGQTLYVSIGYGVLAALDVTTGGERWTQKLEASGSGTPTVYGDLVYVTSGDDTGWALDKGTGRIEWQVGGSSSVNNVLGAPAPAVTDKFVIFAYGTGEVQGVFRRGGLPRWDASVVGKRPGRALSSVSDVTSGPVVSGSSVYVGNQSGRLAALNVESGQRLWTARDGAIGPVWPIGDSVFAITELNELVRLDAGDGSRIWGIPLPNFVKDKPRRQSEVVAHHGPIVAGGRVIIASNDGLLRSFDPTNGSLTGTVEIPGGATTAPVVVAAPSMWSPPRGNCTPTANGLKREVQGPHRPCRSLVNHVLYPCHRWPSQCRQIHAVQPPCRQTPRTG</sequence>
<dbReference type="Proteomes" id="UP001596353">
    <property type="component" value="Unassembled WGS sequence"/>
</dbReference>
<dbReference type="InterPro" id="IPR002372">
    <property type="entry name" value="PQQ_rpt_dom"/>
</dbReference>
<feature type="chain" id="PRO_5045928744" evidence="1">
    <location>
        <begin position="32"/>
        <end position="504"/>
    </location>
</feature>
<dbReference type="PANTHER" id="PTHR34512:SF30">
    <property type="entry name" value="OUTER MEMBRANE PROTEIN ASSEMBLY FACTOR BAMB"/>
    <property type="match status" value="1"/>
</dbReference>
<reference evidence="4" key="1">
    <citation type="journal article" date="2019" name="Int. J. Syst. Evol. Microbiol.">
        <title>The Global Catalogue of Microorganisms (GCM) 10K type strain sequencing project: providing services to taxonomists for standard genome sequencing and annotation.</title>
        <authorList>
            <consortium name="The Broad Institute Genomics Platform"/>
            <consortium name="The Broad Institute Genome Sequencing Center for Infectious Disease"/>
            <person name="Wu L."/>
            <person name="Ma J."/>
        </authorList>
    </citation>
    <scope>NUCLEOTIDE SEQUENCE [LARGE SCALE GENOMIC DNA]</scope>
    <source>
        <strain evidence="4">CCUG 66188</strain>
    </source>
</reference>
<keyword evidence="1" id="KW-0732">Signal</keyword>
<evidence type="ECO:0000259" key="2">
    <source>
        <dbReference type="Pfam" id="PF13360"/>
    </source>
</evidence>
<dbReference type="SMART" id="SM00564">
    <property type="entry name" value="PQQ"/>
    <property type="match status" value="5"/>
</dbReference>
<dbReference type="PANTHER" id="PTHR34512">
    <property type="entry name" value="CELL SURFACE PROTEIN"/>
    <property type="match status" value="1"/>
</dbReference>
<organism evidence="3 4">
    <name type="scientific">Sulfitobacter porphyrae</name>
    <dbReference type="NCBI Taxonomy" id="1246864"/>
    <lineage>
        <taxon>Bacteria</taxon>
        <taxon>Pseudomonadati</taxon>
        <taxon>Pseudomonadota</taxon>
        <taxon>Alphaproteobacteria</taxon>
        <taxon>Rhodobacterales</taxon>
        <taxon>Roseobacteraceae</taxon>
        <taxon>Sulfitobacter</taxon>
    </lineage>
</organism>
<evidence type="ECO:0000313" key="4">
    <source>
        <dbReference type="Proteomes" id="UP001596353"/>
    </source>
</evidence>
<dbReference type="EMBL" id="JBHSWG010000001">
    <property type="protein sequence ID" value="MFC6760369.1"/>
    <property type="molecule type" value="Genomic_DNA"/>
</dbReference>
<protein>
    <submittedName>
        <fullName evidence="3">PQQ-binding-like beta-propeller repeat protein</fullName>
    </submittedName>
</protein>
<gene>
    <name evidence="3" type="ORF">ACFQFQ_14135</name>
</gene>